<dbReference type="SUPFAM" id="SSF54506">
    <property type="entry name" value="Diaminopimelate epimerase-like"/>
    <property type="match status" value="1"/>
</dbReference>
<dbReference type="RefSeq" id="WP_208927710.1">
    <property type="nucleotide sequence ID" value="NZ_CP013655.1"/>
</dbReference>
<dbReference type="PIRSF" id="PIRSF016184">
    <property type="entry name" value="PhzC_PhzF"/>
    <property type="match status" value="1"/>
</dbReference>
<dbReference type="Pfam" id="PF02567">
    <property type="entry name" value="PhzC-PhzF"/>
    <property type="match status" value="1"/>
</dbReference>
<protein>
    <submittedName>
        <fullName evidence="4">Phenazine biosynthesis protein PhzF</fullName>
    </submittedName>
</protein>
<dbReference type="PANTHER" id="PTHR13774:SF17">
    <property type="entry name" value="PHENAZINE BIOSYNTHESIS-LIKE DOMAIN-CONTAINING PROTEIN"/>
    <property type="match status" value="1"/>
</dbReference>
<keyword evidence="5" id="KW-1185">Reference proteome</keyword>
<dbReference type="GO" id="GO:0016853">
    <property type="term" value="F:isomerase activity"/>
    <property type="evidence" value="ECO:0007669"/>
    <property type="project" value="UniProtKB-KW"/>
</dbReference>
<evidence type="ECO:0000313" key="5">
    <source>
        <dbReference type="Proteomes" id="UP000067523"/>
    </source>
</evidence>
<evidence type="ECO:0000256" key="3">
    <source>
        <dbReference type="PIRSR" id="PIRSR016184-1"/>
    </source>
</evidence>
<evidence type="ECO:0000256" key="2">
    <source>
        <dbReference type="ARBA" id="ARBA00023235"/>
    </source>
</evidence>
<evidence type="ECO:0000256" key="1">
    <source>
        <dbReference type="ARBA" id="ARBA00008270"/>
    </source>
</evidence>
<dbReference type="EMBL" id="CP013655">
    <property type="protein sequence ID" value="ALS38119.1"/>
    <property type="molecule type" value="Genomic_DNA"/>
</dbReference>
<dbReference type="Proteomes" id="UP000067523">
    <property type="component" value="Chromosome"/>
</dbReference>
<dbReference type="PANTHER" id="PTHR13774">
    <property type="entry name" value="PHENAZINE BIOSYNTHESIS PROTEIN"/>
    <property type="match status" value="1"/>
</dbReference>
<dbReference type="Gene3D" id="3.10.310.10">
    <property type="entry name" value="Diaminopimelate Epimerase, Chain A, domain 1"/>
    <property type="match status" value="2"/>
</dbReference>
<sequence>MNCKVVQVDAFTTIAGQGNPAGVVFEGDKYTTEEMQNIAKKVGFNETVFICKSENKAATLKLRYFTPGHETPLCGHATIGAIFALYSGAEDQQLQIETGAGILPIVYEKKGQRITMNQAKPTFIDFQGDPLALCQSLGIKMNDLHPTLPIQYGNTGSWTLILPVVNAKILDKMHPKPSMFPDILTEMPKSSIHPFSIVSEQEAMFTARHFSSPFSGTTEDSVTGTASGVMGAYALNHLYKHDQKKEISVSQGKHVQREGTVLVQVSRDEEVGHQVSISGTATLNKAFDIII</sequence>
<dbReference type="STRING" id="118060.ATZ35_13480"/>
<dbReference type="KEGG" id="erx:ATZ35_13480"/>
<dbReference type="GO" id="GO:0005737">
    <property type="term" value="C:cytoplasm"/>
    <property type="evidence" value="ECO:0007669"/>
    <property type="project" value="TreeGrafter"/>
</dbReference>
<feature type="active site" evidence="3">
    <location>
        <position position="46"/>
    </location>
</feature>
<organism evidence="4 5">
    <name type="scientific">Enterococcus rotai</name>
    <dbReference type="NCBI Taxonomy" id="118060"/>
    <lineage>
        <taxon>Bacteria</taxon>
        <taxon>Bacillati</taxon>
        <taxon>Bacillota</taxon>
        <taxon>Bacilli</taxon>
        <taxon>Lactobacillales</taxon>
        <taxon>Enterococcaceae</taxon>
        <taxon>Enterococcus</taxon>
    </lineage>
</organism>
<accession>A0A0U2XB55</accession>
<comment type="similarity">
    <text evidence="1">Belongs to the PhzF family.</text>
</comment>
<dbReference type="NCBIfam" id="TIGR00654">
    <property type="entry name" value="PhzF_family"/>
    <property type="match status" value="1"/>
</dbReference>
<dbReference type="AlphaFoldDB" id="A0A0U2XB55"/>
<evidence type="ECO:0000313" key="4">
    <source>
        <dbReference type="EMBL" id="ALS38119.1"/>
    </source>
</evidence>
<dbReference type="InterPro" id="IPR003719">
    <property type="entry name" value="Phenazine_PhzF-like"/>
</dbReference>
<reference evidence="5" key="1">
    <citation type="submission" date="2015-12" db="EMBL/GenBank/DDBJ databases">
        <authorList>
            <person name="Lauer A."/>
            <person name="Humrighouse B."/>
            <person name="Loparev V."/>
            <person name="Shewmaker P.L."/>
            <person name="Whitney A.M."/>
            <person name="McLaughlin R.W."/>
        </authorList>
    </citation>
    <scope>NUCLEOTIDE SEQUENCE [LARGE SCALE GENOMIC DNA]</scope>
    <source>
        <strain evidence="5">LMG 26678</strain>
    </source>
</reference>
<gene>
    <name evidence="4" type="ORF">ATZ35_13480</name>
</gene>
<proteinExistence type="inferred from homology"/>
<keyword evidence="2" id="KW-0413">Isomerase</keyword>
<name>A0A0U2XB55_9ENTE</name>